<dbReference type="SUPFAM" id="SSF53850">
    <property type="entry name" value="Periplasmic binding protein-like II"/>
    <property type="match status" value="1"/>
</dbReference>
<dbReference type="GO" id="GO:0004664">
    <property type="term" value="F:prephenate dehydratase activity"/>
    <property type="evidence" value="ECO:0007669"/>
    <property type="project" value="InterPro"/>
</dbReference>
<reference evidence="3" key="1">
    <citation type="submission" date="2016-01" db="EMBL/GenBank/DDBJ databases">
        <authorList>
            <person name="Husnik F."/>
        </authorList>
    </citation>
    <scope>NUCLEOTIDE SEQUENCE [LARGE SCALE GENOMIC DNA]</scope>
</reference>
<name>A0A143WMJ9_TREPR</name>
<dbReference type="InterPro" id="IPR001086">
    <property type="entry name" value="Preph_deHydtase"/>
</dbReference>
<dbReference type="AlphaFoldDB" id="A0A143WMJ9"/>
<dbReference type="Proteomes" id="UP000075222">
    <property type="component" value="Chromosome I"/>
</dbReference>
<dbReference type="Gene3D" id="3.40.190.10">
    <property type="entry name" value="Periplasmic binding protein-like II"/>
    <property type="match status" value="2"/>
</dbReference>
<dbReference type="PATRIC" id="fig|189385.7.peg.51"/>
<sequence>MPSFYTELRQLINGHDVLSACAARARLGVASRIGDMKRAAGMRSYDAERERTVAREVVVRWDVYGGTRIAPAPLSLWRCLMMSARSVEPECLALHLGPMRTHSERAAIMALRQSQRVQFASFGEACSMACRAGCAILPVHNTLSGAVSAALRVCSVLRGLLAALCSVAVKHAPAPGSCRLVAHTAVAQKHALWQCSSWFCDSSMVASVARSASEAPAIAAAAQGACAITTPALAHAMGRPGAAHVHRSEMNRTSFAVCARGGAARAVIGARVVAWSLDSRCCGVRHCAAWLLIALRHSSTSHCALVIEAARGGAAFAARSALRQSPAQAGCHCK</sequence>
<evidence type="ECO:0000259" key="1">
    <source>
        <dbReference type="Pfam" id="PF00800"/>
    </source>
</evidence>
<dbReference type="EMBL" id="LN998829">
    <property type="protein sequence ID" value="CUX76415.1"/>
    <property type="molecule type" value="Genomic_DNA"/>
</dbReference>
<dbReference type="GO" id="GO:0009094">
    <property type="term" value="P:L-phenylalanine biosynthetic process"/>
    <property type="evidence" value="ECO:0007669"/>
    <property type="project" value="UniProtKB-UniPathway"/>
</dbReference>
<organism evidence="2 3">
    <name type="scientific">Tremblaya princeps</name>
    <dbReference type="NCBI Taxonomy" id="189385"/>
    <lineage>
        <taxon>Bacteria</taxon>
        <taxon>Pseudomonadati</taxon>
        <taxon>Pseudomonadota</taxon>
        <taxon>Betaproteobacteria</taxon>
        <taxon>Candidatus Tremblayella</taxon>
    </lineage>
</organism>
<feature type="domain" description="Prephenate dehydratase" evidence="1">
    <location>
        <begin position="95"/>
        <end position="260"/>
    </location>
</feature>
<protein>
    <submittedName>
        <fullName evidence="2">Prephenate dehydratase</fullName>
    </submittedName>
</protein>
<accession>A0A143WMJ9</accession>
<evidence type="ECO:0000313" key="3">
    <source>
        <dbReference type="Proteomes" id="UP000075222"/>
    </source>
</evidence>
<evidence type="ECO:0000313" key="2">
    <source>
        <dbReference type="EMBL" id="CUX76415.1"/>
    </source>
</evidence>
<proteinExistence type="predicted"/>
<dbReference type="Pfam" id="PF00800">
    <property type="entry name" value="PDT"/>
    <property type="match status" value="1"/>
</dbReference>
<gene>
    <name evidence="2" type="primary">pheA</name>
    <name evidence="2" type="ORF">PMARG_TP00044</name>
</gene>
<dbReference type="UniPathway" id="UPA00121">
    <property type="reaction ID" value="UER00345"/>
</dbReference>